<dbReference type="InterPro" id="IPR029001">
    <property type="entry name" value="ITPase-like_fam"/>
</dbReference>
<comment type="subcellular location">
    <subcellularLocation>
        <location evidence="3">Cytoplasm</location>
    </subcellularLocation>
</comment>
<comment type="function">
    <text evidence="3">Nucleoside triphosphate pyrophosphatase that hydrolyzes dTTP and UTP. May have a dual role in cell division arrest and in preventing the incorporation of modified nucleotides into cellular nucleic acids.</text>
</comment>
<gene>
    <name evidence="4" type="primary">maf</name>
    <name evidence="4" type="ORF">DCW38_05855</name>
</gene>
<keyword evidence="3" id="KW-0546">Nucleotide metabolism</keyword>
<keyword evidence="2 3" id="KW-0378">Hydrolase</keyword>
<dbReference type="GO" id="GO:0005737">
    <property type="term" value="C:cytoplasm"/>
    <property type="evidence" value="ECO:0007669"/>
    <property type="project" value="UniProtKB-SubCell"/>
</dbReference>
<dbReference type="CDD" id="cd00555">
    <property type="entry name" value="Maf"/>
    <property type="match status" value="1"/>
</dbReference>
<protein>
    <recommendedName>
        <fullName evidence="3">dTTP/UTP pyrophosphatase</fullName>
        <shortName evidence="3">dTTPase/UTPase</shortName>
        <ecNumber evidence="3">3.6.1.9</ecNumber>
    </recommendedName>
    <alternativeName>
        <fullName evidence="3">Nucleoside triphosphate pyrophosphatase</fullName>
    </alternativeName>
    <alternativeName>
        <fullName evidence="3">Nucleotide pyrophosphatase</fullName>
        <shortName evidence="3">Nucleotide PPase</shortName>
    </alternativeName>
</protein>
<dbReference type="GO" id="GO:0036221">
    <property type="term" value="F:UTP diphosphatase activity"/>
    <property type="evidence" value="ECO:0007669"/>
    <property type="project" value="RHEA"/>
</dbReference>
<dbReference type="GO" id="GO:0009117">
    <property type="term" value="P:nucleotide metabolic process"/>
    <property type="evidence" value="ECO:0007669"/>
    <property type="project" value="UniProtKB-KW"/>
</dbReference>
<name>A0A350HAX1_UNCW3</name>
<comment type="caution">
    <text evidence="3">Lacks conserved residue(s) required for the propagation of feature annotation.</text>
</comment>
<evidence type="ECO:0000256" key="2">
    <source>
        <dbReference type="ARBA" id="ARBA00022801"/>
    </source>
</evidence>
<accession>A0A350HAX1</accession>
<evidence type="ECO:0000256" key="3">
    <source>
        <dbReference type="HAMAP-Rule" id="MF_00528"/>
    </source>
</evidence>
<dbReference type="NCBIfam" id="TIGR00172">
    <property type="entry name" value="maf"/>
    <property type="match status" value="1"/>
</dbReference>
<dbReference type="AlphaFoldDB" id="A0A350HAX1"/>
<dbReference type="PANTHER" id="PTHR43213">
    <property type="entry name" value="BIFUNCTIONAL DTTP/UTP PYROPHOSPHATASE/METHYLTRANSFERASE PROTEIN-RELATED"/>
    <property type="match status" value="1"/>
</dbReference>
<evidence type="ECO:0000313" key="5">
    <source>
        <dbReference type="Proteomes" id="UP000264062"/>
    </source>
</evidence>
<dbReference type="EC" id="3.6.1.9" evidence="3"/>
<comment type="caution">
    <text evidence="4">The sequence shown here is derived from an EMBL/GenBank/DDBJ whole genome shotgun (WGS) entry which is preliminary data.</text>
</comment>
<feature type="site" description="Important for substrate specificity" evidence="3">
    <location>
        <position position="11"/>
    </location>
</feature>
<comment type="catalytic activity">
    <reaction evidence="3">
        <text>dTTP + H2O = dTMP + diphosphate + H(+)</text>
        <dbReference type="Rhea" id="RHEA:28534"/>
        <dbReference type="ChEBI" id="CHEBI:15377"/>
        <dbReference type="ChEBI" id="CHEBI:15378"/>
        <dbReference type="ChEBI" id="CHEBI:33019"/>
        <dbReference type="ChEBI" id="CHEBI:37568"/>
        <dbReference type="ChEBI" id="CHEBI:63528"/>
        <dbReference type="EC" id="3.6.1.9"/>
    </reaction>
</comment>
<proteinExistence type="inferred from homology"/>
<dbReference type="HAMAP" id="MF_00528">
    <property type="entry name" value="Maf"/>
    <property type="match status" value="1"/>
</dbReference>
<dbReference type="InterPro" id="IPR003697">
    <property type="entry name" value="Maf-like"/>
</dbReference>
<dbReference type="EMBL" id="DMZY01000173">
    <property type="protein sequence ID" value="HAV92687.1"/>
    <property type="molecule type" value="Genomic_DNA"/>
</dbReference>
<comment type="similarity">
    <text evidence="3">Belongs to the Maf family. YhdE subfamily.</text>
</comment>
<dbReference type="PANTHER" id="PTHR43213:SF5">
    <property type="entry name" value="BIFUNCTIONAL DTTP_UTP PYROPHOSPHATASE_METHYLTRANSFERASE PROTEIN-RELATED"/>
    <property type="match status" value="1"/>
</dbReference>
<dbReference type="PIRSF" id="PIRSF006305">
    <property type="entry name" value="Maf"/>
    <property type="match status" value="1"/>
</dbReference>
<organism evidence="4 5">
    <name type="scientific">candidate division WOR-3 bacterium</name>
    <dbReference type="NCBI Taxonomy" id="2052148"/>
    <lineage>
        <taxon>Bacteria</taxon>
        <taxon>Bacteria division WOR-3</taxon>
    </lineage>
</organism>
<reference evidence="4 5" key="1">
    <citation type="journal article" date="2018" name="Nat. Biotechnol.">
        <title>A standardized bacterial taxonomy based on genome phylogeny substantially revises the tree of life.</title>
        <authorList>
            <person name="Parks D.H."/>
            <person name="Chuvochina M."/>
            <person name="Waite D.W."/>
            <person name="Rinke C."/>
            <person name="Skarshewski A."/>
            <person name="Chaumeil P.A."/>
            <person name="Hugenholtz P."/>
        </authorList>
    </citation>
    <scope>NUCLEOTIDE SEQUENCE [LARGE SCALE GENOMIC DNA]</scope>
    <source>
        <strain evidence="4">UBA9956</strain>
    </source>
</reference>
<dbReference type="Gene3D" id="3.90.950.10">
    <property type="match status" value="1"/>
</dbReference>
<dbReference type="SUPFAM" id="SSF52972">
    <property type="entry name" value="ITPase-like"/>
    <property type="match status" value="1"/>
</dbReference>
<feature type="active site" description="Proton acceptor" evidence="3">
    <location>
        <position position="67"/>
    </location>
</feature>
<dbReference type="Proteomes" id="UP000264062">
    <property type="component" value="Unassembled WGS sequence"/>
</dbReference>
<sequence length="194" mass="22111">MKIILASESPRRIKMLTEMGLKFEVRKHRHTEEHFDVKSPFSFVKLCSKHKAESAVSNKDELVIGADTIVYIDKKIIGKPVSRISAKKMITLLSGKKHSVYTGLTLICKGESFSGVQKTDVFFRKIKSKEIDSYLDRAEYMDKAGAYAVQEEASLFIEKISGDFFNVVGFPLLLFSDLFEKATGEVLYKTIWRR</sequence>
<comment type="catalytic activity">
    <reaction evidence="3">
        <text>UTP + H2O = UMP + diphosphate + H(+)</text>
        <dbReference type="Rhea" id="RHEA:29395"/>
        <dbReference type="ChEBI" id="CHEBI:15377"/>
        <dbReference type="ChEBI" id="CHEBI:15378"/>
        <dbReference type="ChEBI" id="CHEBI:33019"/>
        <dbReference type="ChEBI" id="CHEBI:46398"/>
        <dbReference type="ChEBI" id="CHEBI:57865"/>
        <dbReference type="EC" id="3.6.1.9"/>
    </reaction>
</comment>
<keyword evidence="3" id="KW-0963">Cytoplasm</keyword>
<evidence type="ECO:0000256" key="1">
    <source>
        <dbReference type="ARBA" id="ARBA00001968"/>
    </source>
</evidence>
<evidence type="ECO:0000313" key="4">
    <source>
        <dbReference type="EMBL" id="HAV92687.1"/>
    </source>
</evidence>
<feature type="site" description="Important for substrate specificity" evidence="3">
    <location>
        <position position="68"/>
    </location>
</feature>
<dbReference type="Pfam" id="PF02545">
    <property type="entry name" value="Maf"/>
    <property type="match status" value="1"/>
</dbReference>
<comment type="cofactor">
    <cofactor evidence="1 3">
        <name>a divalent metal cation</name>
        <dbReference type="ChEBI" id="CHEBI:60240"/>
    </cofactor>
</comment>
<dbReference type="GO" id="GO:0036218">
    <property type="term" value="F:dTTP diphosphatase activity"/>
    <property type="evidence" value="ECO:0007669"/>
    <property type="project" value="RHEA"/>
</dbReference>
<feature type="site" description="Important for substrate specificity" evidence="3">
    <location>
        <position position="150"/>
    </location>
</feature>